<dbReference type="SUPFAM" id="SSF81296">
    <property type="entry name" value="E set domains"/>
    <property type="match status" value="1"/>
</dbReference>
<accession>A0ABP8MK28</accession>
<dbReference type="InterPro" id="IPR050357">
    <property type="entry name" value="Arrestin_domain-protein"/>
</dbReference>
<evidence type="ECO:0008006" key="4">
    <source>
        <dbReference type="Google" id="ProtNLM"/>
    </source>
</evidence>
<dbReference type="Pfam" id="PF07070">
    <property type="entry name" value="Spo0M"/>
    <property type="match status" value="1"/>
</dbReference>
<protein>
    <recommendedName>
        <fullName evidence="4">Arrestin-like N-terminal domain-containing protein</fullName>
    </recommendedName>
</protein>
<keyword evidence="1" id="KW-0472">Membrane</keyword>
<dbReference type="Proteomes" id="UP001500840">
    <property type="component" value="Unassembled WGS sequence"/>
</dbReference>
<feature type="transmembrane region" description="Helical" evidence="1">
    <location>
        <begin position="167"/>
        <end position="185"/>
    </location>
</feature>
<proteinExistence type="predicted"/>
<feature type="transmembrane region" description="Helical" evidence="1">
    <location>
        <begin position="141"/>
        <end position="161"/>
    </location>
</feature>
<comment type="caution">
    <text evidence="2">The sequence shown here is derived from an EMBL/GenBank/DDBJ whole genome shotgun (WGS) entry which is preliminary data.</text>
</comment>
<dbReference type="Gene3D" id="2.60.40.640">
    <property type="match status" value="2"/>
</dbReference>
<dbReference type="RefSeq" id="WP_345320914.1">
    <property type="nucleotide sequence ID" value="NZ_BAABGA010000018.1"/>
</dbReference>
<dbReference type="PANTHER" id="PTHR11188">
    <property type="entry name" value="ARRESTIN DOMAIN CONTAINING PROTEIN"/>
    <property type="match status" value="1"/>
</dbReference>
<keyword evidence="3" id="KW-1185">Reference proteome</keyword>
<sequence length="458" mass="50878">MAKCDLSIELAEDANFLYEGGGTVRGKVRVNVDQDVKCSGLVVESVWKTHGRGNVTTGTFASATLFQGEWVGGQVVEYPFELPVGDWPPSYHGHYLNVDHYVDARVKIPWGFDPKASVPILMRPTCGPEAAVTKKAPNRSVFAGIFIGVFLMIWCSGFMFFMVQNPFSLICIGIFPVLFAVGYAIKVLLPKYLLGEVVYEVSPTVVAPGDQVTGELVLRPRKNVSINAITLNFEAREVCISGSGSNKTTHKHVFFEQTTELQSPTTLAAGQERRFPISVTLPEDAPYTLDLPSNDLIWATTLRIDIPRWPDWSKEIALQVLPSGKPLERPVPSIGQPAVRDNADGITFAETASHLWSLRDDSEQLATLVDAVTGLSFRIEAFVERRLLYAGDEDPHLFKDGYAVWAHYGEPPLPLVLYVPHELADDFEQIGRDRWVGQGTIVGWDDRHRRLQIKLDAK</sequence>
<organism evidence="2 3">
    <name type="scientific">Novipirellula rosea</name>
    <dbReference type="NCBI Taxonomy" id="1031540"/>
    <lineage>
        <taxon>Bacteria</taxon>
        <taxon>Pseudomonadati</taxon>
        <taxon>Planctomycetota</taxon>
        <taxon>Planctomycetia</taxon>
        <taxon>Pirellulales</taxon>
        <taxon>Pirellulaceae</taxon>
        <taxon>Novipirellula</taxon>
    </lineage>
</organism>
<keyword evidence="1" id="KW-1133">Transmembrane helix</keyword>
<evidence type="ECO:0000313" key="2">
    <source>
        <dbReference type="EMBL" id="GAA4450104.1"/>
    </source>
</evidence>
<gene>
    <name evidence="2" type="ORF">GCM10023156_15760</name>
</gene>
<dbReference type="InterPro" id="IPR014752">
    <property type="entry name" value="Arrestin-like_C"/>
</dbReference>
<keyword evidence="1" id="KW-0812">Transmembrane</keyword>
<reference evidence="3" key="1">
    <citation type="journal article" date="2019" name="Int. J. Syst. Evol. Microbiol.">
        <title>The Global Catalogue of Microorganisms (GCM) 10K type strain sequencing project: providing services to taxonomists for standard genome sequencing and annotation.</title>
        <authorList>
            <consortium name="The Broad Institute Genomics Platform"/>
            <consortium name="The Broad Institute Genome Sequencing Center for Infectious Disease"/>
            <person name="Wu L."/>
            <person name="Ma J."/>
        </authorList>
    </citation>
    <scope>NUCLEOTIDE SEQUENCE [LARGE SCALE GENOMIC DNA]</scope>
    <source>
        <strain evidence="3">JCM 17759</strain>
    </source>
</reference>
<dbReference type="InterPro" id="IPR014756">
    <property type="entry name" value="Ig_E-set"/>
</dbReference>
<evidence type="ECO:0000256" key="1">
    <source>
        <dbReference type="SAM" id="Phobius"/>
    </source>
</evidence>
<dbReference type="PANTHER" id="PTHR11188:SF17">
    <property type="entry name" value="FI21816P1"/>
    <property type="match status" value="1"/>
</dbReference>
<dbReference type="EMBL" id="BAABGA010000018">
    <property type="protein sequence ID" value="GAA4450104.1"/>
    <property type="molecule type" value="Genomic_DNA"/>
</dbReference>
<dbReference type="InterPro" id="IPR009776">
    <property type="entry name" value="Spore_0_M"/>
</dbReference>
<evidence type="ECO:0000313" key="3">
    <source>
        <dbReference type="Proteomes" id="UP001500840"/>
    </source>
</evidence>
<name>A0ABP8MK28_9BACT</name>